<dbReference type="GO" id="GO:0005737">
    <property type="term" value="C:cytoplasm"/>
    <property type="evidence" value="ECO:0007669"/>
    <property type="project" value="TreeGrafter"/>
</dbReference>
<dbReference type="PIRSF" id="PIRSF000189">
    <property type="entry name" value="D-aa_oxidase"/>
    <property type="match status" value="1"/>
</dbReference>
<evidence type="ECO:0000313" key="12">
    <source>
        <dbReference type="Proteomes" id="UP000294508"/>
    </source>
</evidence>
<keyword evidence="4 9" id="KW-0274">FAD</keyword>
<keyword evidence="3" id="KW-0285">Flavoprotein</keyword>
<comment type="similarity">
    <text evidence="2">Belongs to the DAMOX/DASOX family.</text>
</comment>
<name>A0A4R2HPT5_9ACTN</name>
<evidence type="ECO:0000256" key="3">
    <source>
        <dbReference type="ARBA" id="ARBA00022630"/>
    </source>
</evidence>
<dbReference type="PANTHER" id="PTHR11530:SF11">
    <property type="entry name" value="D-ASPARTATE OXIDASE"/>
    <property type="match status" value="1"/>
</dbReference>
<dbReference type="InterPro" id="IPR006181">
    <property type="entry name" value="D-amino_acid_oxidase_CS"/>
</dbReference>
<comment type="caution">
    <text evidence="11">The sequence shown here is derived from an EMBL/GenBank/DDBJ whole genome shotgun (WGS) entry which is preliminary data.</text>
</comment>
<evidence type="ECO:0000256" key="7">
    <source>
        <dbReference type="ARBA" id="ARBA00039751"/>
    </source>
</evidence>
<evidence type="ECO:0000259" key="10">
    <source>
        <dbReference type="Pfam" id="PF01266"/>
    </source>
</evidence>
<sequence length="333" mass="35319">MNQRVIVVGSGVIGLTTAVRLAEAGHRVEVVAAEPPQATTSAVAGALWGPWLVEPRGPILPWAAHSLKVLRELADQPDTGVRVATGIEVSRTKYDPPGWASLLPDRKPCASEELPSGYSHGVRYSAPLIDMPVHLDYLLTRLRAAGGTLTIQRLTSLDQASTDPQTAIVNCSGIGARHLVHDMDLVPVRGYHVVATNPGLTEFLEADTDDAADLLAIYPHSDHVILGGTAEPEVWNRDPDDAIAAAIVDRCVRLEPRLADATILEHRVGLRPTRPTIRVEAERSAIGSLIIHNYGHSGAGVSLAWGCAQEVAALLPAAVRASGCTTPPPAMNA</sequence>
<feature type="binding site" evidence="9">
    <location>
        <position position="271"/>
    </location>
    <ligand>
        <name>D-dopa</name>
        <dbReference type="ChEBI" id="CHEBI:149689"/>
    </ligand>
</feature>
<dbReference type="AlphaFoldDB" id="A0A4R2HPT5"/>
<evidence type="ECO:0000313" key="11">
    <source>
        <dbReference type="EMBL" id="TCO32886.1"/>
    </source>
</evidence>
<dbReference type="SUPFAM" id="SSF54373">
    <property type="entry name" value="FAD-linked reductases, C-terminal domain"/>
    <property type="match status" value="1"/>
</dbReference>
<dbReference type="OrthoDB" id="246701at2"/>
<accession>A0A4R2HPT5</accession>
<evidence type="ECO:0000256" key="4">
    <source>
        <dbReference type="ARBA" id="ARBA00022827"/>
    </source>
</evidence>
<dbReference type="SUPFAM" id="SSF51971">
    <property type="entry name" value="Nucleotide-binding domain"/>
    <property type="match status" value="1"/>
</dbReference>
<dbReference type="Proteomes" id="UP000294508">
    <property type="component" value="Unassembled WGS sequence"/>
</dbReference>
<dbReference type="GO" id="GO:0003884">
    <property type="term" value="F:D-amino-acid oxidase activity"/>
    <property type="evidence" value="ECO:0007669"/>
    <property type="project" value="UniProtKB-EC"/>
</dbReference>
<feature type="binding site" evidence="9">
    <location>
        <begin position="40"/>
        <end position="41"/>
    </location>
    <ligand>
        <name>FAD</name>
        <dbReference type="ChEBI" id="CHEBI:57692"/>
    </ligand>
</feature>
<comment type="cofactor">
    <cofactor evidence="1 9">
        <name>FAD</name>
        <dbReference type="ChEBI" id="CHEBI:57692"/>
    </cofactor>
</comment>
<gene>
    <name evidence="11" type="ORF">EV652_104492</name>
</gene>
<dbReference type="EC" id="1.4.3.3" evidence="6"/>
<dbReference type="Gene3D" id="3.30.9.10">
    <property type="entry name" value="D-Amino Acid Oxidase, subunit A, domain 2"/>
    <property type="match status" value="1"/>
</dbReference>
<feature type="binding site" evidence="9">
    <location>
        <position position="298"/>
    </location>
    <ligand>
        <name>D-dopa</name>
        <dbReference type="ChEBI" id="CHEBI:149689"/>
    </ligand>
</feature>
<dbReference type="Gene3D" id="3.40.50.720">
    <property type="entry name" value="NAD(P)-binding Rossmann-like Domain"/>
    <property type="match status" value="1"/>
</dbReference>
<proteinExistence type="inferred from homology"/>
<evidence type="ECO:0000256" key="9">
    <source>
        <dbReference type="PIRSR" id="PIRSR000189-1"/>
    </source>
</evidence>
<dbReference type="Pfam" id="PF01266">
    <property type="entry name" value="DAO"/>
    <property type="match status" value="1"/>
</dbReference>
<dbReference type="EMBL" id="SLWN01000004">
    <property type="protein sequence ID" value="TCO32886.1"/>
    <property type="molecule type" value="Genomic_DNA"/>
</dbReference>
<dbReference type="PANTHER" id="PTHR11530">
    <property type="entry name" value="D-AMINO ACID OXIDASE"/>
    <property type="match status" value="1"/>
</dbReference>
<dbReference type="InterPro" id="IPR023209">
    <property type="entry name" value="DAO"/>
</dbReference>
<reference evidence="11 12" key="1">
    <citation type="journal article" date="2015" name="Stand. Genomic Sci.">
        <title>Genomic Encyclopedia of Bacterial and Archaeal Type Strains, Phase III: the genomes of soil and plant-associated and newly described type strains.</title>
        <authorList>
            <person name="Whitman W.B."/>
            <person name="Woyke T."/>
            <person name="Klenk H.P."/>
            <person name="Zhou Y."/>
            <person name="Lilburn T.G."/>
            <person name="Beck B.J."/>
            <person name="De Vos P."/>
            <person name="Vandamme P."/>
            <person name="Eisen J.A."/>
            <person name="Garrity G."/>
            <person name="Hugenholtz P."/>
            <person name="Kyrpides N.C."/>
        </authorList>
    </citation>
    <scope>NUCLEOTIDE SEQUENCE [LARGE SCALE GENOMIC DNA]</scope>
    <source>
        <strain evidence="11 12">VKM Ac-2572</strain>
    </source>
</reference>
<feature type="domain" description="FAD dependent oxidoreductase" evidence="10">
    <location>
        <begin position="4"/>
        <end position="314"/>
    </location>
</feature>
<dbReference type="InterPro" id="IPR006076">
    <property type="entry name" value="FAD-dep_OxRdtase"/>
</dbReference>
<dbReference type="GO" id="GO:0071949">
    <property type="term" value="F:FAD binding"/>
    <property type="evidence" value="ECO:0007669"/>
    <property type="project" value="InterPro"/>
</dbReference>
<protein>
    <recommendedName>
        <fullName evidence="7">D-amino-acid oxidase</fullName>
        <ecNumber evidence="6">1.4.3.3</ecNumber>
    </recommendedName>
</protein>
<evidence type="ECO:0000256" key="2">
    <source>
        <dbReference type="ARBA" id="ARBA00006730"/>
    </source>
</evidence>
<comment type="catalytic activity">
    <reaction evidence="8">
        <text>a D-alpha-amino acid + O2 + H2O = a 2-oxocarboxylate + H2O2 + NH4(+)</text>
        <dbReference type="Rhea" id="RHEA:21816"/>
        <dbReference type="ChEBI" id="CHEBI:15377"/>
        <dbReference type="ChEBI" id="CHEBI:15379"/>
        <dbReference type="ChEBI" id="CHEBI:16240"/>
        <dbReference type="ChEBI" id="CHEBI:28938"/>
        <dbReference type="ChEBI" id="CHEBI:35179"/>
        <dbReference type="ChEBI" id="CHEBI:59871"/>
        <dbReference type="EC" id="1.4.3.3"/>
    </reaction>
    <physiologicalReaction direction="left-to-right" evidence="8">
        <dbReference type="Rhea" id="RHEA:21817"/>
    </physiologicalReaction>
</comment>
<keyword evidence="5" id="KW-0560">Oxidoreductase</keyword>
<organism evidence="11 12">
    <name type="scientific">Kribbella steppae</name>
    <dbReference type="NCBI Taxonomy" id="2512223"/>
    <lineage>
        <taxon>Bacteria</taxon>
        <taxon>Bacillati</taxon>
        <taxon>Actinomycetota</taxon>
        <taxon>Actinomycetes</taxon>
        <taxon>Propionibacteriales</taxon>
        <taxon>Kribbellaceae</taxon>
        <taxon>Kribbella</taxon>
    </lineage>
</organism>
<dbReference type="PROSITE" id="PS00677">
    <property type="entry name" value="DAO"/>
    <property type="match status" value="1"/>
</dbReference>
<keyword evidence="12" id="KW-1185">Reference proteome</keyword>
<evidence type="ECO:0000256" key="8">
    <source>
        <dbReference type="ARBA" id="ARBA00049547"/>
    </source>
</evidence>
<evidence type="ECO:0000256" key="6">
    <source>
        <dbReference type="ARBA" id="ARBA00039101"/>
    </source>
</evidence>
<evidence type="ECO:0000256" key="5">
    <source>
        <dbReference type="ARBA" id="ARBA00023002"/>
    </source>
</evidence>
<dbReference type="GO" id="GO:0019478">
    <property type="term" value="P:D-amino acid catabolic process"/>
    <property type="evidence" value="ECO:0007669"/>
    <property type="project" value="TreeGrafter"/>
</dbReference>
<evidence type="ECO:0000256" key="1">
    <source>
        <dbReference type="ARBA" id="ARBA00001974"/>
    </source>
</evidence>
<dbReference type="RefSeq" id="WP_132209623.1">
    <property type="nucleotide sequence ID" value="NZ_SLWN01000004.1"/>
</dbReference>